<dbReference type="SUPFAM" id="SSF57850">
    <property type="entry name" value="RING/U-box"/>
    <property type="match status" value="1"/>
</dbReference>
<dbReference type="EMBL" id="ML987199">
    <property type="protein sequence ID" value="KAF2245802.1"/>
    <property type="molecule type" value="Genomic_DNA"/>
</dbReference>
<feature type="coiled-coil region" evidence="2">
    <location>
        <begin position="360"/>
        <end position="387"/>
    </location>
</feature>
<proteinExistence type="predicted"/>
<dbReference type="Proteomes" id="UP000800094">
    <property type="component" value="Unassembled WGS sequence"/>
</dbReference>
<evidence type="ECO:0000259" key="4">
    <source>
        <dbReference type="PROSITE" id="PS50089"/>
    </source>
</evidence>
<dbReference type="PROSITE" id="PS50089">
    <property type="entry name" value="ZF_RING_2"/>
    <property type="match status" value="1"/>
</dbReference>
<keyword evidence="1" id="KW-0862">Zinc</keyword>
<gene>
    <name evidence="5" type="ORF">BU26DRAFT_507493</name>
</gene>
<feature type="region of interest" description="Disordered" evidence="3">
    <location>
        <begin position="104"/>
        <end position="129"/>
    </location>
</feature>
<dbReference type="Gene3D" id="3.30.40.10">
    <property type="entry name" value="Zinc/RING finger domain, C3HC4 (zinc finger)"/>
    <property type="match status" value="1"/>
</dbReference>
<dbReference type="AlphaFoldDB" id="A0A6A6I779"/>
<keyword evidence="2" id="KW-0175">Coiled coil</keyword>
<feature type="compositionally biased region" description="Basic and acidic residues" evidence="3">
    <location>
        <begin position="109"/>
        <end position="120"/>
    </location>
</feature>
<reference evidence="5" key="1">
    <citation type="journal article" date="2020" name="Stud. Mycol.">
        <title>101 Dothideomycetes genomes: a test case for predicting lifestyles and emergence of pathogens.</title>
        <authorList>
            <person name="Haridas S."/>
            <person name="Albert R."/>
            <person name="Binder M."/>
            <person name="Bloem J."/>
            <person name="Labutti K."/>
            <person name="Salamov A."/>
            <person name="Andreopoulos B."/>
            <person name="Baker S."/>
            <person name="Barry K."/>
            <person name="Bills G."/>
            <person name="Bluhm B."/>
            <person name="Cannon C."/>
            <person name="Castanera R."/>
            <person name="Culley D."/>
            <person name="Daum C."/>
            <person name="Ezra D."/>
            <person name="Gonzalez J."/>
            <person name="Henrissat B."/>
            <person name="Kuo A."/>
            <person name="Liang C."/>
            <person name="Lipzen A."/>
            <person name="Lutzoni F."/>
            <person name="Magnuson J."/>
            <person name="Mondo S."/>
            <person name="Nolan M."/>
            <person name="Ohm R."/>
            <person name="Pangilinan J."/>
            <person name="Park H.-J."/>
            <person name="Ramirez L."/>
            <person name="Alfaro M."/>
            <person name="Sun H."/>
            <person name="Tritt A."/>
            <person name="Yoshinaga Y."/>
            <person name="Zwiers L.-H."/>
            <person name="Turgeon B."/>
            <person name="Goodwin S."/>
            <person name="Spatafora J."/>
            <person name="Crous P."/>
            <person name="Grigoriev I."/>
        </authorList>
    </citation>
    <scope>NUCLEOTIDE SEQUENCE</scope>
    <source>
        <strain evidence="5">CBS 122368</strain>
    </source>
</reference>
<evidence type="ECO:0000313" key="6">
    <source>
        <dbReference type="Proteomes" id="UP000800094"/>
    </source>
</evidence>
<accession>A0A6A6I779</accession>
<protein>
    <recommendedName>
        <fullName evidence="4">RING-type domain-containing protein</fullName>
    </recommendedName>
</protein>
<dbReference type="InterPro" id="IPR013083">
    <property type="entry name" value="Znf_RING/FYVE/PHD"/>
</dbReference>
<evidence type="ECO:0000313" key="5">
    <source>
        <dbReference type="EMBL" id="KAF2245802.1"/>
    </source>
</evidence>
<dbReference type="Pfam" id="PF13639">
    <property type="entry name" value="zf-RING_2"/>
    <property type="match status" value="1"/>
</dbReference>
<dbReference type="SMART" id="SM00184">
    <property type="entry name" value="RING"/>
    <property type="match status" value="1"/>
</dbReference>
<dbReference type="RefSeq" id="XP_033680806.1">
    <property type="nucleotide sequence ID" value="XM_033827002.1"/>
</dbReference>
<evidence type="ECO:0000256" key="3">
    <source>
        <dbReference type="SAM" id="MobiDB-lite"/>
    </source>
</evidence>
<dbReference type="GeneID" id="54580332"/>
<dbReference type="GO" id="GO:0008270">
    <property type="term" value="F:zinc ion binding"/>
    <property type="evidence" value="ECO:0007669"/>
    <property type="project" value="UniProtKB-KW"/>
</dbReference>
<dbReference type="OrthoDB" id="3800345at2759"/>
<keyword evidence="6" id="KW-1185">Reference proteome</keyword>
<name>A0A6A6I779_9PLEO</name>
<evidence type="ECO:0000256" key="1">
    <source>
        <dbReference type="PROSITE-ProRule" id="PRU00175"/>
    </source>
</evidence>
<sequence>MAADGHAMPILAYWRSQHRRTVLIGCISCVAAEGGAGRLSGEDLAKEAKPGPLTSTNGRISWRLQALWRQAAAALKSFEQAAILVTHSLNESIRSRMRLPWRNRQRTGVQRESDRWSSGRRDRRMPKSISFRPTVRLAPQREVSGGPFLSSLSVSARSHWSCPGVRIAVSSIASSCAFAMARNVERGVQSPGIDARGSIPMSGHNDRGLSWNPQTTRLPPRILFDCPEVLETATEAGMEAALDFFGHDWQRLYAFGDEFASRGMSIASHIASVQDADDHDHLSERDYELLRLVRLARKERTNQRRKLDEMRTKFPNPDDSARRALLIQDYQFRVASLRVRADLIGDRRAIEREAKHSGLAGELHELIEEIEAQVSELTEESDELQPRLVEARRDFGFRLERGEIVQDPLYGWTEAEHLRSVGARTRVTDISTPVPSADEVKGEACPICLEQFATADQAVRLPCSHLVDATCLDIWINSLAEKCNTCVLCRSELFRRRRREPSGYTARFQELTTRYENLTDVIRLLRCDSEHLVILLQEIQPERVAHSLGR</sequence>
<keyword evidence="1" id="KW-0479">Metal-binding</keyword>
<dbReference type="InterPro" id="IPR001841">
    <property type="entry name" value="Znf_RING"/>
</dbReference>
<organism evidence="5 6">
    <name type="scientific">Trematosphaeria pertusa</name>
    <dbReference type="NCBI Taxonomy" id="390896"/>
    <lineage>
        <taxon>Eukaryota</taxon>
        <taxon>Fungi</taxon>
        <taxon>Dikarya</taxon>
        <taxon>Ascomycota</taxon>
        <taxon>Pezizomycotina</taxon>
        <taxon>Dothideomycetes</taxon>
        <taxon>Pleosporomycetidae</taxon>
        <taxon>Pleosporales</taxon>
        <taxon>Massarineae</taxon>
        <taxon>Trematosphaeriaceae</taxon>
        <taxon>Trematosphaeria</taxon>
    </lineage>
</organism>
<evidence type="ECO:0000256" key="2">
    <source>
        <dbReference type="SAM" id="Coils"/>
    </source>
</evidence>
<feature type="domain" description="RING-type" evidence="4">
    <location>
        <begin position="445"/>
        <end position="490"/>
    </location>
</feature>
<keyword evidence="1" id="KW-0863">Zinc-finger</keyword>